<keyword evidence="7" id="KW-1185">Reference proteome</keyword>
<keyword evidence="5" id="KW-0472">Membrane</keyword>
<organism evidence="6 7">
    <name type="scientific">Chironomus riparius</name>
    <dbReference type="NCBI Taxonomy" id="315576"/>
    <lineage>
        <taxon>Eukaryota</taxon>
        <taxon>Metazoa</taxon>
        <taxon>Ecdysozoa</taxon>
        <taxon>Arthropoda</taxon>
        <taxon>Hexapoda</taxon>
        <taxon>Insecta</taxon>
        <taxon>Pterygota</taxon>
        <taxon>Neoptera</taxon>
        <taxon>Endopterygota</taxon>
        <taxon>Diptera</taxon>
        <taxon>Nematocera</taxon>
        <taxon>Chironomoidea</taxon>
        <taxon>Chironomidae</taxon>
        <taxon>Chironominae</taxon>
        <taxon>Chironomus</taxon>
    </lineage>
</organism>
<dbReference type="GO" id="GO:0016787">
    <property type="term" value="F:hydrolase activity"/>
    <property type="evidence" value="ECO:0007669"/>
    <property type="project" value="UniProtKB-KW"/>
</dbReference>
<reference evidence="6" key="1">
    <citation type="submission" date="2022-01" db="EMBL/GenBank/DDBJ databases">
        <authorList>
            <person name="King R."/>
        </authorList>
    </citation>
    <scope>NUCLEOTIDE SEQUENCE</scope>
</reference>
<dbReference type="AlphaFoldDB" id="A0A9N9S7M8"/>
<dbReference type="Pfam" id="PF01150">
    <property type="entry name" value="GDA1_CD39"/>
    <property type="match status" value="1"/>
</dbReference>
<dbReference type="Gene3D" id="3.30.420.40">
    <property type="match status" value="1"/>
</dbReference>
<evidence type="ECO:0000313" key="7">
    <source>
        <dbReference type="Proteomes" id="UP001153620"/>
    </source>
</evidence>
<dbReference type="InterPro" id="IPR000407">
    <property type="entry name" value="GDA1_CD39_NTPase"/>
</dbReference>
<keyword evidence="5" id="KW-0812">Transmembrane</keyword>
<feature type="transmembrane region" description="Helical" evidence="5">
    <location>
        <begin position="7"/>
        <end position="30"/>
    </location>
</feature>
<keyword evidence="2" id="KW-0378">Hydrolase</keyword>
<comment type="similarity">
    <text evidence="1">Belongs to the GDA1/CD39 NTPase family.</text>
</comment>
<feature type="binding site" evidence="4">
    <location>
        <begin position="196"/>
        <end position="200"/>
    </location>
    <ligand>
        <name>ATP</name>
        <dbReference type="ChEBI" id="CHEBI:30616"/>
    </ligand>
</feature>
<dbReference type="OrthoDB" id="6372431at2759"/>
<evidence type="ECO:0008006" key="8">
    <source>
        <dbReference type="Google" id="ProtNLM"/>
    </source>
</evidence>
<evidence type="ECO:0000256" key="1">
    <source>
        <dbReference type="ARBA" id="ARBA00009283"/>
    </source>
</evidence>
<sequence length="418" mass="47832">MQKKTIFAVSIFTIAVILVASIAVYCYILANHTSLLKIDDEKEESKNVYGIVIDAGSTGTRLHAFEFERNGTELNLLYEYFKQEKPGLSSLTPQEAKEQIKKLLRDVEEFIPEEFRKSTPLKLKATAGFRLMNPERSEEVLEAVRDVFKSSQYSSLKNAVEIIDENEEAITSWFSINYLRNLLTSDDKVTALDLGGGSTQVAFEIVDEIPDHLTEHIHKVLNFDSESELFVKSYLGLGLMALRHAVITEEASENQENVDTYCINAEAHPFEWTYQNIVYKITPKFTDNSTFDDCLIAIRKIVSKLLTPKIPSLQDQIINGFSYFYDRSVDARLIKKNDEGDEIEVEKFRLKALEYCENKPNKDPWLCLDLTFISVLLQDGYGLKDDKKIKLFSKIDGHEASWALGSFLQDYLSQKKRH</sequence>
<protein>
    <recommendedName>
        <fullName evidence="8">Ectonucleoside triphosphate diphosphohydrolase 5</fullName>
    </recommendedName>
</protein>
<dbReference type="GO" id="GO:0005524">
    <property type="term" value="F:ATP binding"/>
    <property type="evidence" value="ECO:0007669"/>
    <property type="project" value="UniProtKB-KW"/>
</dbReference>
<reference evidence="6" key="2">
    <citation type="submission" date="2022-10" db="EMBL/GenBank/DDBJ databases">
        <authorList>
            <consortium name="ENA_rothamsted_submissions"/>
            <consortium name="culmorum"/>
            <person name="King R."/>
        </authorList>
    </citation>
    <scope>NUCLEOTIDE SEQUENCE</scope>
</reference>
<name>A0A9N9S7M8_9DIPT</name>
<keyword evidence="5" id="KW-1133">Transmembrane helix</keyword>
<keyword evidence="4" id="KW-0547">Nucleotide-binding</keyword>
<dbReference type="PANTHER" id="PTHR11782">
    <property type="entry name" value="ADENOSINE/GUANOSINE DIPHOSPHATASE"/>
    <property type="match status" value="1"/>
</dbReference>
<keyword evidence="4" id="KW-0067">ATP-binding</keyword>
<dbReference type="Gene3D" id="3.30.420.150">
    <property type="entry name" value="Exopolyphosphatase. Domain 2"/>
    <property type="match status" value="1"/>
</dbReference>
<evidence type="ECO:0000313" key="6">
    <source>
        <dbReference type="EMBL" id="CAG9811817.1"/>
    </source>
</evidence>
<evidence type="ECO:0000256" key="3">
    <source>
        <dbReference type="PIRSR" id="PIRSR600407-1"/>
    </source>
</evidence>
<dbReference type="PANTHER" id="PTHR11782:SF127">
    <property type="entry name" value="NTPASE, ISOFORM F"/>
    <property type="match status" value="1"/>
</dbReference>
<evidence type="ECO:0000256" key="2">
    <source>
        <dbReference type="ARBA" id="ARBA00022801"/>
    </source>
</evidence>
<feature type="active site" description="Proton acceptor" evidence="3">
    <location>
        <position position="168"/>
    </location>
</feature>
<evidence type="ECO:0000256" key="5">
    <source>
        <dbReference type="SAM" id="Phobius"/>
    </source>
</evidence>
<accession>A0A9N9S7M8</accession>
<dbReference type="Proteomes" id="UP001153620">
    <property type="component" value="Chromosome 4"/>
</dbReference>
<evidence type="ECO:0000256" key="4">
    <source>
        <dbReference type="PIRSR" id="PIRSR600407-2"/>
    </source>
</evidence>
<proteinExistence type="inferred from homology"/>
<gene>
    <name evidence="6" type="ORF">CHIRRI_LOCUS14624</name>
</gene>
<dbReference type="EMBL" id="OU895880">
    <property type="protein sequence ID" value="CAG9811817.1"/>
    <property type="molecule type" value="Genomic_DNA"/>
</dbReference>